<dbReference type="AlphaFoldDB" id="A0A8J4YSV3"/>
<name>A0A8J4YSV3_CHIOP</name>
<comment type="caution">
    <text evidence="1">The sequence shown here is derived from an EMBL/GenBank/DDBJ whole genome shotgun (WGS) entry which is preliminary data.</text>
</comment>
<keyword evidence="2" id="KW-1185">Reference proteome</keyword>
<proteinExistence type="predicted"/>
<dbReference type="Proteomes" id="UP000770661">
    <property type="component" value="Unassembled WGS sequence"/>
</dbReference>
<evidence type="ECO:0000313" key="2">
    <source>
        <dbReference type="Proteomes" id="UP000770661"/>
    </source>
</evidence>
<gene>
    <name evidence="1" type="ORF">GWK47_033053</name>
</gene>
<reference evidence="1" key="1">
    <citation type="submission" date="2020-07" db="EMBL/GenBank/DDBJ databases">
        <title>The High-quality genome of the commercially important snow crab, Chionoecetes opilio.</title>
        <authorList>
            <person name="Jeong J.-H."/>
            <person name="Ryu S."/>
        </authorList>
    </citation>
    <scope>NUCLEOTIDE SEQUENCE</scope>
    <source>
        <strain evidence="1">MADBK_172401_WGS</strain>
        <tissue evidence="1">Digestive gland</tissue>
    </source>
</reference>
<sequence>MLPPLSSHHNGLVGGHGCSNSAGSYIRSRHSFSVLLVAVINPVEHPTNPGCEAMIVLISRPPARCSAGCLGCLAGHVVVGVGRGSLAVLGGGGGPGHFTPPPGRN</sequence>
<dbReference type="EMBL" id="JACEEZ010002552">
    <property type="protein sequence ID" value="KAG0728166.1"/>
    <property type="molecule type" value="Genomic_DNA"/>
</dbReference>
<evidence type="ECO:0000313" key="1">
    <source>
        <dbReference type="EMBL" id="KAG0728166.1"/>
    </source>
</evidence>
<protein>
    <submittedName>
        <fullName evidence="1">Uncharacterized protein</fullName>
    </submittedName>
</protein>
<organism evidence="1 2">
    <name type="scientific">Chionoecetes opilio</name>
    <name type="common">Atlantic snow crab</name>
    <name type="synonym">Cancer opilio</name>
    <dbReference type="NCBI Taxonomy" id="41210"/>
    <lineage>
        <taxon>Eukaryota</taxon>
        <taxon>Metazoa</taxon>
        <taxon>Ecdysozoa</taxon>
        <taxon>Arthropoda</taxon>
        <taxon>Crustacea</taxon>
        <taxon>Multicrustacea</taxon>
        <taxon>Malacostraca</taxon>
        <taxon>Eumalacostraca</taxon>
        <taxon>Eucarida</taxon>
        <taxon>Decapoda</taxon>
        <taxon>Pleocyemata</taxon>
        <taxon>Brachyura</taxon>
        <taxon>Eubrachyura</taxon>
        <taxon>Majoidea</taxon>
        <taxon>Majidae</taxon>
        <taxon>Chionoecetes</taxon>
    </lineage>
</organism>
<accession>A0A8J4YSV3</accession>